<protein>
    <submittedName>
        <fullName evidence="1">Uncharacterized protein</fullName>
    </submittedName>
</protein>
<organism evidence="1 2">
    <name type="scientific">Tanacetum coccineum</name>
    <dbReference type="NCBI Taxonomy" id="301880"/>
    <lineage>
        <taxon>Eukaryota</taxon>
        <taxon>Viridiplantae</taxon>
        <taxon>Streptophyta</taxon>
        <taxon>Embryophyta</taxon>
        <taxon>Tracheophyta</taxon>
        <taxon>Spermatophyta</taxon>
        <taxon>Magnoliopsida</taxon>
        <taxon>eudicotyledons</taxon>
        <taxon>Gunneridae</taxon>
        <taxon>Pentapetalae</taxon>
        <taxon>asterids</taxon>
        <taxon>campanulids</taxon>
        <taxon>Asterales</taxon>
        <taxon>Asteraceae</taxon>
        <taxon>Asteroideae</taxon>
        <taxon>Anthemideae</taxon>
        <taxon>Anthemidinae</taxon>
        <taxon>Tanacetum</taxon>
    </lineage>
</organism>
<sequence length="243" mass="28440">MFGYHGVLLVPSFETTGLGPETDYLSPSYDVLNKGSFFTRSWASRNKMTRSSILGPASLFYLWRSFSTLGRIRAFEQETRDLDVEIKQMKELKANYDVTSLQELRRNMMGEVDIETLTIEQYLMLTQGNQAPGMVKPNFGMKEKDIEDMTIAEYNEYEAEMKRRSWRNVRPYFPTNHEDTNISTFHHNKRKVLDYLHHSYNSNTNVYYDLPPLLPCFKLVQLPTICRHELLEEDTDCVSEDES</sequence>
<gene>
    <name evidence="1" type="ORF">Tco_0952243</name>
</gene>
<evidence type="ECO:0000313" key="1">
    <source>
        <dbReference type="EMBL" id="GJT43528.1"/>
    </source>
</evidence>
<keyword evidence="2" id="KW-1185">Reference proteome</keyword>
<reference evidence="1" key="2">
    <citation type="submission" date="2022-01" db="EMBL/GenBank/DDBJ databases">
        <authorList>
            <person name="Yamashiro T."/>
            <person name="Shiraishi A."/>
            <person name="Satake H."/>
            <person name="Nakayama K."/>
        </authorList>
    </citation>
    <scope>NUCLEOTIDE SEQUENCE</scope>
</reference>
<dbReference type="Proteomes" id="UP001151760">
    <property type="component" value="Unassembled WGS sequence"/>
</dbReference>
<dbReference type="EMBL" id="BQNB010015737">
    <property type="protein sequence ID" value="GJT43528.1"/>
    <property type="molecule type" value="Genomic_DNA"/>
</dbReference>
<comment type="caution">
    <text evidence="1">The sequence shown here is derived from an EMBL/GenBank/DDBJ whole genome shotgun (WGS) entry which is preliminary data.</text>
</comment>
<proteinExistence type="predicted"/>
<accession>A0ABQ5DZA7</accession>
<evidence type="ECO:0000313" key="2">
    <source>
        <dbReference type="Proteomes" id="UP001151760"/>
    </source>
</evidence>
<reference evidence="1" key="1">
    <citation type="journal article" date="2022" name="Int. J. Mol. Sci.">
        <title>Draft Genome of Tanacetum Coccineum: Genomic Comparison of Closely Related Tanacetum-Family Plants.</title>
        <authorList>
            <person name="Yamashiro T."/>
            <person name="Shiraishi A."/>
            <person name="Nakayama K."/>
            <person name="Satake H."/>
        </authorList>
    </citation>
    <scope>NUCLEOTIDE SEQUENCE</scope>
</reference>
<name>A0ABQ5DZA7_9ASTR</name>